<proteinExistence type="predicted"/>
<dbReference type="AlphaFoldDB" id="A0A5J4T8Y6"/>
<dbReference type="InterPro" id="IPR043128">
    <property type="entry name" value="Rev_trsase/Diguanyl_cyclase"/>
</dbReference>
<dbReference type="PROSITE" id="PS50878">
    <property type="entry name" value="RT_POL"/>
    <property type="match status" value="1"/>
</dbReference>
<organism evidence="2 3">
    <name type="scientific">Streblomastix strix</name>
    <dbReference type="NCBI Taxonomy" id="222440"/>
    <lineage>
        <taxon>Eukaryota</taxon>
        <taxon>Metamonada</taxon>
        <taxon>Preaxostyla</taxon>
        <taxon>Oxymonadida</taxon>
        <taxon>Streblomastigidae</taxon>
        <taxon>Streblomastix</taxon>
    </lineage>
</organism>
<dbReference type="EMBL" id="SNRW01036530">
    <property type="protein sequence ID" value="KAA6354313.1"/>
    <property type="molecule type" value="Genomic_DNA"/>
</dbReference>
<dbReference type="Proteomes" id="UP000324800">
    <property type="component" value="Unassembled WGS sequence"/>
</dbReference>
<comment type="caution">
    <text evidence="2">The sequence shown here is derived from an EMBL/GenBank/DDBJ whole genome shotgun (WGS) entry which is preliminary data.</text>
</comment>
<dbReference type="OrthoDB" id="6771932at2759"/>
<sequence length="204" mass="24155">MIGFFLIFRDNLSEIRLATTLRPCPFKGTPKTNKAYKEILQTELEKGIIEITTREQVKCWNPTFIVPKPDGGWRKILDATHLNNEILPLHFQMQGVEDVKMIIQPLDWLTKLDLKSAFHHLNVYEPHRPYLAFEVEGVCYRYKGMPFGTQHSPIFFSEIMNLILAEVRKTWDLRIINYLDDILLLHQDQWILKQQTIRLMEIFE</sequence>
<dbReference type="PANTHER" id="PTHR33050:SF7">
    <property type="entry name" value="RIBONUCLEASE H"/>
    <property type="match status" value="1"/>
</dbReference>
<accession>A0A5J4T8Y6</accession>
<gene>
    <name evidence="2" type="ORF">EZS28_050161</name>
</gene>
<feature type="domain" description="Reverse transcriptase" evidence="1">
    <location>
        <begin position="47"/>
        <end position="204"/>
    </location>
</feature>
<reference evidence="2 3" key="1">
    <citation type="submission" date="2019-03" db="EMBL/GenBank/DDBJ databases">
        <title>Single cell metagenomics reveals metabolic interactions within the superorganism composed of flagellate Streblomastix strix and complex community of Bacteroidetes bacteria on its surface.</title>
        <authorList>
            <person name="Treitli S.C."/>
            <person name="Kolisko M."/>
            <person name="Husnik F."/>
            <person name="Keeling P."/>
            <person name="Hampl V."/>
        </authorList>
    </citation>
    <scope>NUCLEOTIDE SEQUENCE [LARGE SCALE GENOMIC DNA]</scope>
    <source>
        <strain evidence="2">ST1C</strain>
    </source>
</reference>
<dbReference type="PANTHER" id="PTHR33050">
    <property type="entry name" value="REVERSE TRANSCRIPTASE DOMAIN-CONTAINING PROTEIN"/>
    <property type="match status" value="1"/>
</dbReference>
<protein>
    <recommendedName>
        <fullName evidence="1">Reverse transcriptase domain-containing protein</fullName>
    </recommendedName>
</protein>
<dbReference type="Gene3D" id="3.10.10.10">
    <property type="entry name" value="HIV Type 1 Reverse Transcriptase, subunit A, domain 1"/>
    <property type="match status" value="1"/>
</dbReference>
<feature type="non-terminal residue" evidence="2">
    <location>
        <position position="204"/>
    </location>
</feature>
<dbReference type="SUPFAM" id="SSF56672">
    <property type="entry name" value="DNA/RNA polymerases"/>
    <property type="match status" value="1"/>
</dbReference>
<dbReference type="InterPro" id="IPR052055">
    <property type="entry name" value="Hepadnavirus_pol/RT"/>
</dbReference>
<dbReference type="InterPro" id="IPR000477">
    <property type="entry name" value="RT_dom"/>
</dbReference>
<evidence type="ECO:0000313" key="2">
    <source>
        <dbReference type="EMBL" id="KAA6354313.1"/>
    </source>
</evidence>
<dbReference type="Gene3D" id="3.30.70.270">
    <property type="match status" value="1"/>
</dbReference>
<dbReference type="InterPro" id="IPR043502">
    <property type="entry name" value="DNA/RNA_pol_sf"/>
</dbReference>
<evidence type="ECO:0000259" key="1">
    <source>
        <dbReference type="PROSITE" id="PS50878"/>
    </source>
</evidence>
<name>A0A5J4T8Y6_9EUKA</name>
<dbReference type="Pfam" id="PF00078">
    <property type="entry name" value="RVT_1"/>
    <property type="match status" value="1"/>
</dbReference>
<evidence type="ECO:0000313" key="3">
    <source>
        <dbReference type="Proteomes" id="UP000324800"/>
    </source>
</evidence>